<proteinExistence type="predicted"/>
<keyword evidence="1" id="KW-0732">Signal</keyword>
<dbReference type="Proteomes" id="UP000625247">
    <property type="component" value="Unassembled WGS sequence"/>
</dbReference>
<evidence type="ECO:0000256" key="1">
    <source>
        <dbReference type="SAM" id="SignalP"/>
    </source>
</evidence>
<protein>
    <submittedName>
        <fullName evidence="2">DUF3757 domain-containing protein</fullName>
    </submittedName>
</protein>
<dbReference type="Pfam" id="PF12582">
    <property type="entry name" value="DUF3757"/>
    <property type="match status" value="1"/>
</dbReference>
<name>A0ABR9A2L1_9PSED</name>
<evidence type="ECO:0000313" key="3">
    <source>
        <dbReference type="Proteomes" id="UP000625247"/>
    </source>
</evidence>
<reference evidence="2 3" key="1">
    <citation type="journal article" date="2020" name="FEMS Microbiol. Ecol.">
        <title>Temporal dynamics of bacterial communities during seed development and maturation.</title>
        <authorList>
            <person name="Chesneau G."/>
            <person name="Torres-Cortes G."/>
            <person name="Briand M."/>
            <person name="Darrasse A."/>
            <person name="Preveaux A."/>
            <person name="Marais C."/>
            <person name="Jacques M.A."/>
            <person name="Shade A."/>
            <person name="Barret M."/>
        </authorList>
    </citation>
    <scope>NUCLEOTIDE SEQUENCE [LARGE SCALE GENOMIC DNA]</scope>
    <source>
        <strain evidence="2 3">CFBP13723</strain>
    </source>
</reference>
<feature type="signal peptide" evidence="1">
    <location>
        <begin position="1"/>
        <end position="20"/>
    </location>
</feature>
<dbReference type="RefSeq" id="WP_191943035.1">
    <property type="nucleotide sequence ID" value="NZ_JACYNP010000001.1"/>
</dbReference>
<sequence length="146" mass="15419">MNVKLVCSVFLVALSGNAMAASFEACPLPADVRHQGGVYTAPTNTSGGEWLGVISSARPAALTAFDNAVFYAGDGSTKTVGVLSKCAYVSANGDRVDLRYRPGQPTDITVKLENIAAWKREEGPFGLVQFTCSDKSKGACAFVEYK</sequence>
<organism evidence="2 3">
    <name type="scientific">Pseudomonas lutea</name>
    <dbReference type="NCBI Taxonomy" id="243924"/>
    <lineage>
        <taxon>Bacteria</taxon>
        <taxon>Pseudomonadati</taxon>
        <taxon>Pseudomonadota</taxon>
        <taxon>Gammaproteobacteria</taxon>
        <taxon>Pseudomonadales</taxon>
        <taxon>Pseudomonadaceae</taxon>
        <taxon>Pseudomonas</taxon>
    </lineage>
</organism>
<dbReference type="InterPro" id="IPR022231">
    <property type="entry name" value="DUF3757"/>
</dbReference>
<comment type="caution">
    <text evidence="2">The sequence shown here is derived from an EMBL/GenBank/DDBJ whole genome shotgun (WGS) entry which is preliminary data.</text>
</comment>
<evidence type="ECO:0000313" key="2">
    <source>
        <dbReference type="EMBL" id="MBD8120293.1"/>
    </source>
</evidence>
<accession>A0ABR9A2L1</accession>
<keyword evidence="3" id="KW-1185">Reference proteome</keyword>
<gene>
    <name evidence="2" type="ORF">IFT62_03620</name>
</gene>
<feature type="chain" id="PRO_5045992506" evidence="1">
    <location>
        <begin position="21"/>
        <end position="146"/>
    </location>
</feature>
<dbReference type="EMBL" id="JACYNP010000001">
    <property type="protein sequence ID" value="MBD8120293.1"/>
    <property type="molecule type" value="Genomic_DNA"/>
</dbReference>